<evidence type="ECO:0000313" key="3">
    <source>
        <dbReference type="Proteomes" id="UP001498398"/>
    </source>
</evidence>
<accession>A0ABR1IM68</accession>
<feature type="region of interest" description="Disordered" evidence="1">
    <location>
        <begin position="158"/>
        <end position="228"/>
    </location>
</feature>
<feature type="compositionally biased region" description="Low complexity" evidence="1">
    <location>
        <begin position="172"/>
        <end position="186"/>
    </location>
</feature>
<evidence type="ECO:0000256" key="1">
    <source>
        <dbReference type="SAM" id="MobiDB-lite"/>
    </source>
</evidence>
<name>A0ABR1IM68_9AGAR</name>
<reference evidence="2 3" key="1">
    <citation type="submission" date="2024-01" db="EMBL/GenBank/DDBJ databases">
        <title>A draft genome for the cacao thread blight pathogen Marasmiellus scandens.</title>
        <authorList>
            <person name="Baruah I.K."/>
            <person name="Leung J."/>
            <person name="Bukari Y."/>
            <person name="Amoako-Attah I."/>
            <person name="Meinhardt L.W."/>
            <person name="Bailey B.A."/>
            <person name="Cohen S.P."/>
        </authorList>
    </citation>
    <scope>NUCLEOTIDE SEQUENCE [LARGE SCALE GENOMIC DNA]</scope>
    <source>
        <strain evidence="2 3">GH-19</strain>
    </source>
</reference>
<feature type="compositionally biased region" description="Polar residues" evidence="1">
    <location>
        <begin position="104"/>
        <end position="116"/>
    </location>
</feature>
<dbReference type="EMBL" id="JBANRG010000096">
    <property type="protein sequence ID" value="KAK7436282.1"/>
    <property type="molecule type" value="Genomic_DNA"/>
</dbReference>
<evidence type="ECO:0000313" key="2">
    <source>
        <dbReference type="EMBL" id="KAK7436282.1"/>
    </source>
</evidence>
<protein>
    <recommendedName>
        <fullName evidence="4">BRCT domain-containing protein</fullName>
    </recommendedName>
</protein>
<dbReference type="Proteomes" id="UP001498398">
    <property type="component" value="Unassembled WGS sequence"/>
</dbReference>
<comment type="caution">
    <text evidence="2">The sequence shown here is derived from an EMBL/GenBank/DDBJ whole genome shotgun (WGS) entry which is preliminary data.</text>
</comment>
<sequence length="266" mass="29207">MTAPSQSAAFDNFRGCSPTLNQNIGPRGTAHQTYKYYMIYGGPKAGVYRDQSLAAEVAQSTKQWNPKGFHDEHTVNENWMFMCQNAHTHSPDELRPFVSPFPAQASTQHVPSQPQTVDREVRDSPATTSRRNDLPAAPNAFSNAELIRMLTVKAAPFPHTSSRSHTADKVQASKSSSAEGLKSSGGFRSMGLSSKPPPVTPGSSMKQVKAPVSKSAAKPSLQHRPQKFLNYEANCKEESSLHETFRPSPSPMWSYLDRTLLTSSAR</sequence>
<proteinExistence type="predicted"/>
<organism evidence="2 3">
    <name type="scientific">Marasmiellus scandens</name>
    <dbReference type="NCBI Taxonomy" id="2682957"/>
    <lineage>
        <taxon>Eukaryota</taxon>
        <taxon>Fungi</taxon>
        <taxon>Dikarya</taxon>
        <taxon>Basidiomycota</taxon>
        <taxon>Agaricomycotina</taxon>
        <taxon>Agaricomycetes</taxon>
        <taxon>Agaricomycetidae</taxon>
        <taxon>Agaricales</taxon>
        <taxon>Marasmiineae</taxon>
        <taxon>Omphalotaceae</taxon>
        <taxon>Marasmiellus</taxon>
    </lineage>
</organism>
<gene>
    <name evidence="2" type="ORF">VKT23_019246</name>
</gene>
<evidence type="ECO:0008006" key="4">
    <source>
        <dbReference type="Google" id="ProtNLM"/>
    </source>
</evidence>
<feature type="region of interest" description="Disordered" evidence="1">
    <location>
        <begin position="104"/>
        <end position="139"/>
    </location>
</feature>
<keyword evidence="3" id="KW-1185">Reference proteome</keyword>